<organism evidence="2 3">
    <name type="scientific">Phototrophicus methaneseepsis</name>
    <dbReference type="NCBI Taxonomy" id="2710758"/>
    <lineage>
        <taxon>Bacteria</taxon>
        <taxon>Bacillati</taxon>
        <taxon>Chloroflexota</taxon>
        <taxon>Candidatus Thermofontia</taxon>
        <taxon>Phototrophicales</taxon>
        <taxon>Phototrophicaceae</taxon>
        <taxon>Phototrophicus</taxon>
    </lineage>
</organism>
<feature type="domain" description="Xylose isomerase-like TIM barrel" evidence="1">
    <location>
        <begin position="64"/>
        <end position="258"/>
    </location>
</feature>
<evidence type="ECO:0000313" key="2">
    <source>
        <dbReference type="EMBL" id="QPC83336.1"/>
    </source>
</evidence>
<sequence length="267" mass="29836">MASKALPVGASYNVIDFPANVDWILESDRDLELYSYAGFLDDSSLRDSFKDVPRLLNGYTGRFGLHGPMTNFAVHNKEIRAAVIKEFTEMLHICGEVGATHMVLHSPYLSLGAPFPEPIASLMTTNPARSVLEEIIPIAESVNCVIMLENIMDTRPDMHINLVRAINSPWLKVSVDTGHAFVMHRWGEAPTPDYWIRQAGPLLGHVHLQDTDGYTDRHWAPGDGAVPWIAVFEALSALEEQPRMVLEISADKLERGFNYLAERDLVK</sequence>
<dbReference type="AlphaFoldDB" id="A0A7S8EAG9"/>
<accession>A0A7S8EAG9</accession>
<dbReference type="PANTHER" id="PTHR12110:SF53">
    <property type="entry name" value="BLR5974 PROTEIN"/>
    <property type="match status" value="1"/>
</dbReference>
<dbReference type="Pfam" id="PF01261">
    <property type="entry name" value="AP_endonuc_2"/>
    <property type="match status" value="1"/>
</dbReference>
<name>A0A7S8EAG9_9CHLR</name>
<reference evidence="2 3" key="1">
    <citation type="submission" date="2020-02" db="EMBL/GenBank/DDBJ databases">
        <authorList>
            <person name="Zheng R.K."/>
            <person name="Sun C.M."/>
        </authorList>
    </citation>
    <scope>NUCLEOTIDE SEQUENCE [LARGE SCALE GENOMIC DNA]</scope>
    <source>
        <strain evidence="3">rifampicinis</strain>
    </source>
</reference>
<dbReference type="RefSeq" id="WP_195171403.1">
    <property type="nucleotide sequence ID" value="NZ_CP062983.1"/>
</dbReference>
<keyword evidence="3" id="KW-1185">Reference proteome</keyword>
<dbReference type="PANTHER" id="PTHR12110">
    <property type="entry name" value="HYDROXYPYRUVATE ISOMERASE"/>
    <property type="match status" value="1"/>
</dbReference>
<dbReference type="SUPFAM" id="SSF51658">
    <property type="entry name" value="Xylose isomerase-like"/>
    <property type="match status" value="1"/>
</dbReference>
<evidence type="ECO:0000259" key="1">
    <source>
        <dbReference type="Pfam" id="PF01261"/>
    </source>
</evidence>
<dbReference type="InterPro" id="IPR013022">
    <property type="entry name" value="Xyl_isomerase-like_TIM-brl"/>
</dbReference>
<dbReference type="InterPro" id="IPR050312">
    <property type="entry name" value="IolE/XylAMocC-like"/>
</dbReference>
<keyword evidence="2" id="KW-0413">Isomerase</keyword>
<proteinExistence type="predicted"/>
<evidence type="ECO:0000313" key="3">
    <source>
        <dbReference type="Proteomes" id="UP000594468"/>
    </source>
</evidence>
<protein>
    <submittedName>
        <fullName evidence="2">Sugar phosphate isomerase/epimerase</fullName>
    </submittedName>
</protein>
<dbReference type="Proteomes" id="UP000594468">
    <property type="component" value="Chromosome"/>
</dbReference>
<dbReference type="EMBL" id="CP062983">
    <property type="protein sequence ID" value="QPC83336.1"/>
    <property type="molecule type" value="Genomic_DNA"/>
</dbReference>
<dbReference type="InterPro" id="IPR036237">
    <property type="entry name" value="Xyl_isomerase-like_sf"/>
</dbReference>
<dbReference type="GO" id="GO:0016853">
    <property type="term" value="F:isomerase activity"/>
    <property type="evidence" value="ECO:0007669"/>
    <property type="project" value="UniProtKB-KW"/>
</dbReference>
<dbReference type="Gene3D" id="3.20.20.150">
    <property type="entry name" value="Divalent-metal-dependent TIM barrel enzymes"/>
    <property type="match status" value="1"/>
</dbReference>
<dbReference type="KEGG" id="pmet:G4Y79_02860"/>
<gene>
    <name evidence="2" type="ORF">G4Y79_02860</name>
</gene>